<keyword evidence="5" id="KW-0732">Signal</keyword>
<evidence type="ECO:0000256" key="4">
    <source>
        <dbReference type="ARBA" id="ARBA00023295"/>
    </source>
</evidence>
<accession>A0A928BSQ5</accession>
<sequence length="515" mass="57329">MKQIISTILFLATCLPALAQDVVKLLEPAYVDSAAVYRQSVYVPQKWDKSRVQLFIERPLGATTVRINGFEVGGDTTIAIPHILDVTKRIVAGQRNTIEIQIAGHDSRGIIGSVELRAQPRHLYIKKVTLHPKPFSASVGVDLDLRGQSPNYGYYGVQIMVQHENKDSAAIFLANEDIYDSHMELQMGIPEQDRFWDEFHPNVYRMGVSAADDYQELTFGMREAGVVDGRLFINSHPVYLRGAMIDDYFPEWGRMPTDVATWEKIFHRLESMGLNHVRFNGYCPVEAAFTAADKVGMYLQPEGKSLFELGRMADAYGHHPSLVLMSVGDSCYVWNDGFIAPVQLNQSVIYGADMMQYKMGIEQRLLNDSIGHFLLGGLCDRCGDFSGVLHARFTDKDAGFAATQFSQFCRPIIPLARFDKTSYTLSDTLRVPVVVYNAMYGHLNGVRTTYYLNTDSGQVVAGGLVASGNIPLATQNPVGEIVFPLDSLKSPCKLTLTLTVGAPSVRNHWDIEVKP</sequence>
<comment type="catalytic activity">
    <reaction evidence="1">
        <text>Hydrolysis of terminal non-reducing beta-D-galactose residues in beta-D-galactosides.</text>
        <dbReference type="EC" id="3.2.1.23"/>
    </reaction>
</comment>
<evidence type="ECO:0000313" key="7">
    <source>
        <dbReference type="Proteomes" id="UP000763088"/>
    </source>
</evidence>
<dbReference type="SUPFAM" id="SSF49785">
    <property type="entry name" value="Galactose-binding domain-like"/>
    <property type="match status" value="1"/>
</dbReference>
<dbReference type="GO" id="GO:0009341">
    <property type="term" value="C:beta-galactosidase complex"/>
    <property type="evidence" value="ECO:0007669"/>
    <property type="project" value="TreeGrafter"/>
</dbReference>
<evidence type="ECO:0000256" key="3">
    <source>
        <dbReference type="ARBA" id="ARBA00022801"/>
    </source>
</evidence>
<dbReference type="InterPro" id="IPR050347">
    <property type="entry name" value="Bact_Beta-galactosidase"/>
</dbReference>
<dbReference type="GO" id="GO:0005990">
    <property type="term" value="P:lactose catabolic process"/>
    <property type="evidence" value="ECO:0007669"/>
    <property type="project" value="TreeGrafter"/>
</dbReference>
<feature type="chain" id="PRO_5036942867" description="beta-galactosidase" evidence="5">
    <location>
        <begin position="20"/>
        <end position="515"/>
    </location>
</feature>
<dbReference type="PANTHER" id="PTHR46323:SF2">
    <property type="entry name" value="BETA-GALACTOSIDASE"/>
    <property type="match status" value="1"/>
</dbReference>
<dbReference type="SUPFAM" id="SSF51445">
    <property type="entry name" value="(Trans)glycosidases"/>
    <property type="match status" value="1"/>
</dbReference>
<comment type="caution">
    <text evidence="6">The sequence shown here is derived from an EMBL/GenBank/DDBJ whole genome shotgun (WGS) entry which is preliminary data.</text>
</comment>
<keyword evidence="4" id="KW-0326">Glycosidase</keyword>
<dbReference type="Gene3D" id="2.60.120.260">
    <property type="entry name" value="Galactose-binding domain-like"/>
    <property type="match status" value="1"/>
</dbReference>
<evidence type="ECO:0000313" key="6">
    <source>
        <dbReference type="EMBL" id="MBE6265225.1"/>
    </source>
</evidence>
<protein>
    <recommendedName>
        <fullName evidence="2">beta-galactosidase</fullName>
        <ecNumber evidence="2">3.2.1.23</ecNumber>
    </recommendedName>
</protein>
<dbReference type="Proteomes" id="UP000763088">
    <property type="component" value="Unassembled WGS sequence"/>
</dbReference>
<dbReference type="InterPro" id="IPR008979">
    <property type="entry name" value="Galactose-bd-like_sf"/>
</dbReference>
<gene>
    <name evidence="6" type="ORF">E7102_01945</name>
</gene>
<evidence type="ECO:0000256" key="2">
    <source>
        <dbReference type="ARBA" id="ARBA00012756"/>
    </source>
</evidence>
<dbReference type="PANTHER" id="PTHR46323">
    <property type="entry name" value="BETA-GALACTOSIDASE"/>
    <property type="match status" value="1"/>
</dbReference>
<feature type="signal peptide" evidence="5">
    <location>
        <begin position="1"/>
        <end position="19"/>
    </location>
</feature>
<dbReference type="Gene3D" id="3.20.20.80">
    <property type="entry name" value="Glycosidases"/>
    <property type="match status" value="1"/>
</dbReference>
<evidence type="ECO:0000256" key="1">
    <source>
        <dbReference type="ARBA" id="ARBA00001412"/>
    </source>
</evidence>
<reference evidence="6" key="1">
    <citation type="submission" date="2019-04" db="EMBL/GenBank/DDBJ databases">
        <title>Evolution of Biomass-Degrading Anaerobic Consortia Revealed by Metagenomics.</title>
        <authorList>
            <person name="Peng X."/>
        </authorList>
    </citation>
    <scope>NUCLEOTIDE SEQUENCE</scope>
    <source>
        <strain evidence="6">SIG141</strain>
    </source>
</reference>
<dbReference type="GO" id="GO:0004565">
    <property type="term" value="F:beta-galactosidase activity"/>
    <property type="evidence" value="ECO:0007669"/>
    <property type="project" value="UniProtKB-EC"/>
</dbReference>
<name>A0A928BSQ5_XYLRU</name>
<keyword evidence="3" id="KW-0378">Hydrolase</keyword>
<proteinExistence type="predicted"/>
<dbReference type="EMBL" id="SUYD01000002">
    <property type="protein sequence ID" value="MBE6265225.1"/>
    <property type="molecule type" value="Genomic_DNA"/>
</dbReference>
<dbReference type="InterPro" id="IPR017853">
    <property type="entry name" value="GH"/>
</dbReference>
<dbReference type="EC" id="3.2.1.23" evidence="2"/>
<dbReference type="AlphaFoldDB" id="A0A928BSQ5"/>
<evidence type="ECO:0000256" key="5">
    <source>
        <dbReference type="SAM" id="SignalP"/>
    </source>
</evidence>
<organism evidence="6 7">
    <name type="scientific">Xylanibacter ruminicola</name>
    <name type="common">Prevotella ruminicola</name>
    <dbReference type="NCBI Taxonomy" id="839"/>
    <lineage>
        <taxon>Bacteria</taxon>
        <taxon>Pseudomonadati</taxon>
        <taxon>Bacteroidota</taxon>
        <taxon>Bacteroidia</taxon>
        <taxon>Bacteroidales</taxon>
        <taxon>Prevotellaceae</taxon>
        <taxon>Xylanibacter</taxon>
    </lineage>
</organism>